<evidence type="ECO:0000313" key="10">
    <source>
        <dbReference type="EMBL" id="WMW82151.1"/>
    </source>
</evidence>
<dbReference type="InterPro" id="IPR051939">
    <property type="entry name" value="Glycosyltr_41/O-GlcNAc_trsf"/>
</dbReference>
<dbReference type="PROSITE" id="PS50005">
    <property type="entry name" value="TPR"/>
    <property type="match status" value="3"/>
</dbReference>
<evidence type="ECO:0000256" key="7">
    <source>
        <dbReference type="ARBA" id="ARBA00022803"/>
    </source>
</evidence>
<dbReference type="Pfam" id="PF13844">
    <property type="entry name" value="Glyco_transf_41"/>
    <property type="match status" value="2"/>
</dbReference>
<accession>A0ABY9RQ94</accession>
<evidence type="ECO:0000259" key="9">
    <source>
        <dbReference type="Pfam" id="PF13844"/>
    </source>
</evidence>
<dbReference type="PANTHER" id="PTHR44835">
    <property type="entry name" value="UDP-N-ACETYLGLUCOSAMINE--PEPTIDE N-ACETYLGLUCOSAMINYLTRANSFERASE SPINDLY-RELATED"/>
    <property type="match status" value="1"/>
</dbReference>
<feature type="repeat" description="TPR" evidence="8">
    <location>
        <begin position="98"/>
        <end position="131"/>
    </location>
</feature>
<evidence type="ECO:0000256" key="4">
    <source>
        <dbReference type="ARBA" id="ARBA00022676"/>
    </source>
</evidence>
<dbReference type="InterPro" id="IPR011990">
    <property type="entry name" value="TPR-like_helical_dom_sf"/>
</dbReference>
<evidence type="ECO:0000256" key="6">
    <source>
        <dbReference type="ARBA" id="ARBA00022737"/>
    </source>
</evidence>
<evidence type="ECO:0000313" key="11">
    <source>
        <dbReference type="Proteomes" id="UP001181355"/>
    </source>
</evidence>
<dbReference type="SUPFAM" id="SSF48439">
    <property type="entry name" value="Protein prenylyltransferase"/>
    <property type="match status" value="1"/>
</dbReference>
<dbReference type="RefSeq" id="WP_309483628.1">
    <property type="nucleotide sequence ID" value="NZ_CP133720.1"/>
</dbReference>
<evidence type="ECO:0000256" key="1">
    <source>
        <dbReference type="ARBA" id="ARBA00004922"/>
    </source>
</evidence>
<protein>
    <recommendedName>
        <fullName evidence="3">protein O-GlcNAc transferase</fullName>
        <ecNumber evidence="3">2.4.1.255</ecNumber>
    </recommendedName>
</protein>
<comment type="pathway">
    <text evidence="1">Protein modification; protein glycosylation.</text>
</comment>
<feature type="repeat" description="TPR" evidence="8">
    <location>
        <begin position="166"/>
        <end position="199"/>
    </location>
</feature>
<keyword evidence="5" id="KW-0808">Transferase</keyword>
<sequence>MLNWLKSAFSKKPEQAHSATSTESPFDSKVNDLKSQANRFLDEQNYTEAARCYQTLLEKSPNEVAYLINLGFVLIQANRLEEAHAYLKQAKQLDAKNIDVHFNLGQLEEKRSRNEAAISHYQAALNLAPDFDFCRQCLCALLINIGDFHQALKRFEQRPFLATNSLPFHLFKAQCYSSLQQHELAIEHYEQALIQSPDNQSLQLHLACAFMRVRQLDRAEQLFNAILQVSPSHGEARGFLASCLQLRGDVELACEQYKQVITQDPQQLTAHQNYLYALSYNASISADFYLQEARDYAGKLRQRVEKLPPRQVSPNTDSPLRIGFVSGDLRGHPVGLFLRNVLKHLHSERFHCIAYANQLIEDSISQELKSYFLEWHGVAQLSDQALAQKIADDKIDILIDLAGHTEHNRLAVFCAKPAPIQIAWLGYWASTGVDEIDYILVDKVSVPEADTKQFCEKPLYFSATRLCMSEPKTAIELKLSTTPALLGKPICYGTFQTPNKLTDASIALWSRVLLAQENSVLRLQNSAFDHESSKQALIAKFARHGIPSSRLRFVGGMSYSDYLAAHAEVDFILDTHPFPGGTTTTEAIWMGVPTLTLQGHNLLSRQGESMLTCVGLKDWIASDENDFVRIACEKSSQLVLLNQCRQTLRQRAKESPLFNAQIFAKELESLLEQAVRDSKSISE</sequence>
<dbReference type="InterPro" id="IPR019734">
    <property type="entry name" value="TPR_rpt"/>
</dbReference>
<organism evidence="10 11">
    <name type="scientific">Undibacterium cyanobacteriorum</name>
    <dbReference type="NCBI Taxonomy" id="3073561"/>
    <lineage>
        <taxon>Bacteria</taxon>
        <taxon>Pseudomonadati</taxon>
        <taxon>Pseudomonadota</taxon>
        <taxon>Betaproteobacteria</taxon>
        <taxon>Burkholderiales</taxon>
        <taxon>Oxalobacteraceae</taxon>
        <taxon>Undibacterium</taxon>
    </lineage>
</organism>
<feature type="domain" description="O-GlcNAc transferase C-terminal" evidence="9">
    <location>
        <begin position="487"/>
        <end position="667"/>
    </location>
</feature>
<evidence type="ECO:0000256" key="2">
    <source>
        <dbReference type="ARBA" id="ARBA00005386"/>
    </source>
</evidence>
<keyword evidence="4" id="KW-0328">Glycosyltransferase</keyword>
<dbReference type="Proteomes" id="UP001181355">
    <property type="component" value="Chromosome"/>
</dbReference>
<feature type="repeat" description="TPR" evidence="8">
    <location>
        <begin position="200"/>
        <end position="233"/>
    </location>
</feature>
<proteinExistence type="inferred from homology"/>
<dbReference type="Gene3D" id="3.40.50.2000">
    <property type="entry name" value="Glycogen Phosphorylase B"/>
    <property type="match status" value="1"/>
</dbReference>
<keyword evidence="6" id="KW-0677">Repeat</keyword>
<dbReference type="EC" id="2.4.1.255" evidence="3"/>
<evidence type="ECO:0000256" key="3">
    <source>
        <dbReference type="ARBA" id="ARBA00011970"/>
    </source>
</evidence>
<dbReference type="Pfam" id="PF14559">
    <property type="entry name" value="TPR_19"/>
    <property type="match status" value="1"/>
</dbReference>
<dbReference type="Gene3D" id="1.25.40.10">
    <property type="entry name" value="Tetratricopeptide repeat domain"/>
    <property type="match status" value="2"/>
</dbReference>
<reference evidence="10" key="1">
    <citation type="submission" date="2023-09" db="EMBL/GenBank/DDBJ databases">
        <title>Undibacterium sp. 20NA77.5 isolated from freshwater.</title>
        <authorList>
            <person name="Le V."/>
            <person name="Ko S.-R."/>
            <person name="Ahn C.-Y."/>
            <person name="Oh H.-M."/>
        </authorList>
    </citation>
    <scope>NUCLEOTIDE SEQUENCE</scope>
    <source>
        <strain evidence="10">20NA77.5</strain>
    </source>
</reference>
<dbReference type="EMBL" id="CP133720">
    <property type="protein sequence ID" value="WMW82151.1"/>
    <property type="molecule type" value="Genomic_DNA"/>
</dbReference>
<evidence type="ECO:0000256" key="8">
    <source>
        <dbReference type="PROSITE-ProRule" id="PRU00339"/>
    </source>
</evidence>
<dbReference type="PANTHER" id="PTHR44835:SF1">
    <property type="entry name" value="PROTEIN O-GLCNAC TRANSFERASE"/>
    <property type="match status" value="1"/>
</dbReference>
<evidence type="ECO:0000256" key="5">
    <source>
        <dbReference type="ARBA" id="ARBA00022679"/>
    </source>
</evidence>
<dbReference type="Pfam" id="PF13181">
    <property type="entry name" value="TPR_8"/>
    <property type="match status" value="1"/>
</dbReference>
<comment type="similarity">
    <text evidence="2">Belongs to the glycosyltransferase 41 family. O-GlcNAc transferase subfamily.</text>
</comment>
<dbReference type="Gene3D" id="3.40.50.11380">
    <property type="match status" value="1"/>
</dbReference>
<gene>
    <name evidence="10" type="ORF">RF679_07660</name>
</gene>
<dbReference type="SMART" id="SM00028">
    <property type="entry name" value="TPR"/>
    <property type="match status" value="6"/>
</dbReference>
<dbReference type="Pfam" id="PF13432">
    <property type="entry name" value="TPR_16"/>
    <property type="match status" value="1"/>
</dbReference>
<dbReference type="InterPro" id="IPR029489">
    <property type="entry name" value="OGT/SEC/SPY_C"/>
</dbReference>
<feature type="domain" description="O-GlcNAc transferase C-terminal" evidence="9">
    <location>
        <begin position="315"/>
        <end position="464"/>
    </location>
</feature>
<keyword evidence="7 8" id="KW-0802">TPR repeat</keyword>
<keyword evidence="11" id="KW-1185">Reference proteome</keyword>
<name>A0ABY9RQ94_9BURK</name>